<gene>
    <name evidence="11" type="ORF">FM114_12495</name>
</gene>
<accession>A0A1R4KAS0</accession>
<dbReference type="OrthoDB" id="9810759at2"/>
<dbReference type="PROSITE" id="PS51202">
    <property type="entry name" value="RCK_C"/>
    <property type="match status" value="1"/>
</dbReference>
<keyword evidence="5 9" id="KW-0812">Transmembrane</keyword>
<evidence type="ECO:0000256" key="3">
    <source>
        <dbReference type="ARBA" id="ARBA00022449"/>
    </source>
</evidence>
<feature type="transmembrane region" description="Helical" evidence="9">
    <location>
        <begin position="116"/>
        <end position="138"/>
    </location>
</feature>
<feature type="transmembrane region" description="Helical" evidence="9">
    <location>
        <begin position="332"/>
        <end position="351"/>
    </location>
</feature>
<feature type="transmembrane region" description="Helical" evidence="9">
    <location>
        <begin position="268"/>
        <end position="288"/>
    </location>
</feature>
<proteinExistence type="predicted"/>
<dbReference type="InterPro" id="IPR038770">
    <property type="entry name" value="Na+/solute_symporter_sf"/>
</dbReference>
<dbReference type="STRING" id="1255658.FM114_12495"/>
<organism evidence="11 12">
    <name type="scientific">Luteococcus japonicus LSP_Lj1</name>
    <dbReference type="NCBI Taxonomy" id="1255658"/>
    <lineage>
        <taxon>Bacteria</taxon>
        <taxon>Bacillati</taxon>
        <taxon>Actinomycetota</taxon>
        <taxon>Actinomycetes</taxon>
        <taxon>Propionibacteriales</taxon>
        <taxon>Propionibacteriaceae</taxon>
        <taxon>Luteococcus</taxon>
    </lineage>
</organism>
<dbReference type="NCBIfam" id="NF003715">
    <property type="entry name" value="PRK05326.1-2"/>
    <property type="match status" value="1"/>
</dbReference>
<sequence length="498" mass="51933">MAPIDLALFMGAGVSLVAIFAARLGSRLGLPALLLFLFLGMAMGKDGLGIVFNDADLAHGLGFAALVLILAEGGFTTKWDNIRPAIGAAGLLATLGIGVGIVLMAAFGHFVLDLPWAVALLLGAVTAPTDSAAVFAVLRGVPLPSRVRAILEAESGLNDAPTVLLVAAASQLALGHSPHGGAWGLLALVAGELAGGVLMGIALGFLGVAVLRHIALPSSGLYPLASMAWAVATYGAGVALHVSGFAAVYVCAVVLGNGKLPHRHATRSFAEGIGWIAQIGLFVMLGLLANPGRITWHATWAGIMAGLFLTFVARPASVMACLVWFRVPWNEQVFVSWAGLRGAVPIILATVPMSARVPHADMLFDIVLVFVIVFTSLQGPTLPWVGRKLGLADPNAARDVDIEAAPLDKIAAELLQIKIPEGSQLGGVQVRELRLPRNAVVSLLIRGQHSFAPHGDTRLRTGDELLIVTPEKHRPEVERRMTAIGRGGRLAGWYGVGS</sequence>
<keyword evidence="12" id="KW-1185">Reference proteome</keyword>
<feature type="transmembrane region" description="Helical" evidence="9">
    <location>
        <begin position="363"/>
        <end position="385"/>
    </location>
</feature>
<dbReference type="GO" id="GO:0015297">
    <property type="term" value="F:antiporter activity"/>
    <property type="evidence" value="ECO:0007669"/>
    <property type="project" value="UniProtKB-KW"/>
</dbReference>
<keyword evidence="2" id="KW-0813">Transport</keyword>
<evidence type="ECO:0000259" key="10">
    <source>
        <dbReference type="PROSITE" id="PS51202"/>
    </source>
</evidence>
<evidence type="ECO:0000256" key="7">
    <source>
        <dbReference type="ARBA" id="ARBA00023065"/>
    </source>
</evidence>
<dbReference type="PANTHER" id="PTHR32507:SF7">
    <property type="entry name" value="K(+)_H(+) ANTIPORTER NHAP2"/>
    <property type="match status" value="1"/>
</dbReference>
<dbReference type="InterPro" id="IPR006037">
    <property type="entry name" value="RCK_C"/>
</dbReference>
<feature type="transmembrane region" description="Helical" evidence="9">
    <location>
        <begin position="57"/>
        <end position="75"/>
    </location>
</feature>
<dbReference type="InterPro" id="IPR036721">
    <property type="entry name" value="RCK_C_sf"/>
</dbReference>
<dbReference type="AlphaFoldDB" id="A0A1R4KAS0"/>
<evidence type="ECO:0000256" key="2">
    <source>
        <dbReference type="ARBA" id="ARBA00022448"/>
    </source>
</evidence>
<keyword evidence="6 9" id="KW-1133">Transmembrane helix</keyword>
<feature type="transmembrane region" description="Helical" evidence="9">
    <location>
        <begin position="6"/>
        <end position="25"/>
    </location>
</feature>
<evidence type="ECO:0000256" key="9">
    <source>
        <dbReference type="SAM" id="Phobius"/>
    </source>
</evidence>
<evidence type="ECO:0000256" key="6">
    <source>
        <dbReference type="ARBA" id="ARBA00022989"/>
    </source>
</evidence>
<keyword evidence="4" id="KW-1003">Cell membrane</keyword>
<dbReference type="GO" id="GO:0005886">
    <property type="term" value="C:plasma membrane"/>
    <property type="evidence" value="ECO:0007669"/>
    <property type="project" value="UniProtKB-SubCell"/>
</dbReference>
<comment type="subcellular location">
    <subcellularLocation>
        <location evidence="1">Cell membrane</location>
        <topology evidence="1">Multi-pass membrane protein</topology>
    </subcellularLocation>
</comment>
<dbReference type="GO" id="GO:0006813">
    <property type="term" value="P:potassium ion transport"/>
    <property type="evidence" value="ECO:0007669"/>
    <property type="project" value="InterPro"/>
</dbReference>
<evidence type="ECO:0000256" key="4">
    <source>
        <dbReference type="ARBA" id="ARBA00022475"/>
    </source>
</evidence>
<keyword evidence="7" id="KW-0406">Ion transport</keyword>
<evidence type="ECO:0000256" key="1">
    <source>
        <dbReference type="ARBA" id="ARBA00004651"/>
    </source>
</evidence>
<dbReference type="InterPro" id="IPR006153">
    <property type="entry name" value="Cation/H_exchanger_TM"/>
</dbReference>
<evidence type="ECO:0000256" key="5">
    <source>
        <dbReference type="ARBA" id="ARBA00022692"/>
    </source>
</evidence>
<feature type="transmembrane region" description="Helical" evidence="9">
    <location>
        <begin position="87"/>
        <end position="110"/>
    </location>
</feature>
<dbReference type="Pfam" id="PF02080">
    <property type="entry name" value="TrkA_C"/>
    <property type="match status" value="1"/>
</dbReference>
<dbReference type="GO" id="GO:1902600">
    <property type="term" value="P:proton transmembrane transport"/>
    <property type="evidence" value="ECO:0007669"/>
    <property type="project" value="InterPro"/>
</dbReference>
<keyword evidence="3" id="KW-0050">Antiport</keyword>
<dbReference type="Pfam" id="PF00999">
    <property type="entry name" value="Na_H_Exchanger"/>
    <property type="match status" value="1"/>
</dbReference>
<dbReference type="Proteomes" id="UP000188342">
    <property type="component" value="Unassembled WGS sequence"/>
</dbReference>
<dbReference type="PANTHER" id="PTHR32507">
    <property type="entry name" value="NA(+)/H(+) ANTIPORTER 1"/>
    <property type="match status" value="1"/>
</dbReference>
<dbReference type="NCBIfam" id="NF003716">
    <property type="entry name" value="PRK05326.1-3"/>
    <property type="match status" value="1"/>
</dbReference>
<feature type="transmembrane region" description="Helical" evidence="9">
    <location>
        <begin position="185"/>
        <end position="211"/>
    </location>
</feature>
<dbReference type="Gene3D" id="1.20.1530.20">
    <property type="match status" value="1"/>
</dbReference>
<feature type="transmembrane region" description="Helical" evidence="9">
    <location>
        <begin position="300"/>
        <end position="325"/>
    </location>
</feature>
<evidence type="ECO:0000313" key="12">
    <source>
        <dbReference type="Proteomes" id="UP000188342"/>
    </source>
</evidence>
<feature type="domain" description="RCK C-terminal" evidence="10">
    <location>
        <begin position="402"/>
        <end position="483"/>
    </location>
</feature>
<reference evidence="11 12" key="1">
    <citation type="submission" date="2017-02" db="EMBL/GenBank/DDBJ databases">
        <authorList>
            <person name="Peterson S.W."/>
        </authorList>
    </citation>
    <scope>NUCLEOTIDE SEQUENCE [LARGE SCALE GENOMIC DNA]</scope>
    <source>
        <strain evidence="11 12">LSP_Lj1</strain>
    </source>
</reference>
<dbReference type="GO" id="GO:0008324">
    <property type="term" value="F:monoatomic cation transmembrane transporter activity"/>
    <property type="evidence" value="ECO:0007669"/>
    <property type="project" value="InterPro"/>
</dbReference>
<keyword evidence="8 9" id="KW-0472">Membrane</keyword>
<protein>
    <submittedName>
        <fullName evidence="11">Na(+)/H(+) antiporter</fullName>
    </submittedName>
</protein>
<feature type="transmembrane region" description="Helical" evidence="9">
    <location>
        <begin position="32"/>
        <end position="51"/>
    </location>
</feature>
<evidence type="ECO:0000313" key="11">
    <source>
        <dbReference type="EMBL" id="SJN41103.1"/>
    </source>
</evidence>
<dbReference type="EMBL" id="FUKQ01000047">
    <property type="protein sequence ID" value="SJN41103.1"/>
    <property type="molecule type" value="Genomic_DNA"/>
</dbReference>
<name>A0A1R4KAS0_9ACTN</name>
<feature type="transmembrane region" description="Helical" evidence="9">
    <location>
        <begin position="231"/>
        <end position="256"/>
    </location>
</feature>
<evidence type="ECO:0000256" key="8">
    <source>
        <dbReference type="ARBA" id="ARBA00023136"/>
    </source>
</evidence>
<dbReference type="SUPFAM" id="SSF116726">
    <property type="entry name" value="TrkA C-terminal domain-like"/>
    <property type="match status" value="1"/>
</dbReference>
<dbReference type="RefSeq" id="WP_094765661.1">
    <property type="nucleotide sequence ID" value="NZ_FUKQ01000047.1"/>
</dbReference>
<dbReference type="Gene3D" id="3.30.70.1450">
    <property type="entry name" value="Regulator of K+ conductance, C-terminal domain"/>
    <property type="match status" value="1"/>
</dbReference>